<dbReference type="Pfam" id="PF00990">
    <property type="entry name" value="GGDEF"/>
    <property type="match status" value="1"/>
</dbReference>
<feature type="transmembrane region" description="Helical" evidence="11">
    <location>
        <begin position="9"/>
        <end position="27"/>
    </location>
</feature>
<dbReference type="Gene3D" id="3.20.20.450">
    <property type="entry name" value="EAL domain"/>
    <property type="match status" value="1"/>
</dbReference>
<organism evidence="16 17">
    <name type="scientific">Geopseudomonas sagittaria</name>
    <dbReference type="NCBI Taxonomy" id="1135990"/>
    <lineage>
        <taxon>Bacteria</taxon>
        <taxon>Pseudomonadati</taxon>
        <taxon>Pseudomonadota</taxon>
        <taxon>Gammaproteobacteria</taxon>
        <taxon>Pseudomonadales</taxon>
        <taxon>Pseudomonadaceae</taxon>
        <taxon>Geopseudomonas</taxon>
    </lineage>
</organism>
<evidence type="ECO:0000256" key="6">
    <source>
        <dbReference type="ARBA" id="ARBA00022777"/>
    </source>
</evidence>
<feature type="domain" description="PAS" evidence="12">
    <location>
        <begin position="325"/>
        <end position="371"/>
    </location>
</feature>
<dbReference type="Proteomes" id="UP000243084">
    <property type="component" value="Unassembled WGS sequence"/>
</dbReference>
<keyword evidence="7" id="KW-0067">ATP-binding</keyword>
<keyword evidence="6" id="KW-0418">Kinase</keyword>
<comment type="subcellular location">
    <subcellularLocation>
        <location evidence="1">Membrane</location>
        <topology evidence="1">Multi-pass membrane protein</topology>
    </subcellularLocation>
</comment>
<evidence type="ECO:0000256" key="9">
    <source>
        <dbReference type="ARBA" id="ARBA00023012"/>
    </source>
</evidence>
<keyword evidence="10 11" id="KW-0472">Membrane</keyword>
<dbReference type="Gene3D" id="1.20.120.620">
    <property type="entry name" value="Backbone structure of the membrane domain of e. Coli histidine kinase receptor kdpd"/>
    <property type="match status" value="1"/>
</dbReference>
<dbReference type="PROSITE" id="PS50887">
    <property type="entry name" value="GGDEF"/>
    <property type="match status" value="1"/>
</dbReference>
<feature type="domain" description="PAC" evidence="13">
    <location>
        <begin position="396"/>
        <end position="448"/>
    </location>
</feature>
<evidence type="ECO:0000259" key="12">
    <source>
        <dbReference type="PROSITE" id="PS50112"/>
    </source>
</evidence>
<evidence type="ECO:0000259" key="14">
    <source>
        <dbReference type="PROSITE" id="PS50883"/>
    </source>
</evidence>
<dbReference type="CDD" id="cd00130">
    <property type="entry name" value="PAS"/>
    <property type="match status" value="2"/>
</dbReference>
<dbReference type="PANTHER" id="PTHR44757:SF2">
    <property type="entry name" value="BIOFILM ARCHITECTURE MAINTENANCE PROTEIN MBAA"/>
    <property type="match status" value="1"/>
</dbReference>
<feature type="domain" description="EAL" evidence="14">
    <location>
        <begin position="622"/>
        <end position="877"/>
    </location>
</feature>
<evidence type="ECO:0000256" key="2">
    <source>
        <dbReference type="ARBA" id="ARBA00022553"/>
    </source>
</evidence>
<dbReference type="Gene3D" id="3.30.450.20">
    <property type="entry name" value="PAS domain"/>
    <property type="match status" value="2"/>
</dbReference>
<dbReference type="SMART" id="SM00052">
    <property type="entry name" value="EAL"/>
    <property type="match status" value="1"/>
</dbReference>
<dbReference type="AlphaFoldDB" id="A0A1I5Y8U6"/>
<reference evidence="17" key="1">
    <citation type="submission" date="2016-10" db="EMBL/GenBank/DDBJ databases">
        <authorList>
            <person name="Varghese N."/>
            <person name="Submissions S."/>
        </authorList>
    </citation>
    <scope>NUCLEOTIDE SEQUENCE [LARGE SCALE GENOMIC DNA]</scope>
    <source>
        <strain evidence="17">JCM 18195</strain>
    </source>
</reference>
<evidence type="ECO:0000313" key="17">
    <source>
        <dbReference type="Proteomes" id="UP000243084"/>
    </source>
</evidence>
<keyword evidence="2" id="KW-0597">Phosphoprotein</keyword>
<evidence type="ECO:0000259" key="13">
    <source>
        <dbReference type="PROSITE" id="PS50113"/>
    </source>
</evidence>
<dbReference type="InterPro" id="IPR001610">
    <property type="entry name" value="PAC"/>
</dbReference>
<evidence type="ECO:0000256" key="5">
    <source>
        <dbReference type="ARBA" id="ARBA00022741"/>
    </source>
</evidence>
<dbReference type="NCBIfam" id="TIGR00229">
    <property type="entry name" value="sensory_box"/>
    <property type="match status" value="2"/>
</dbReference>
<sequence length="888" mass="97168">MVKLSRTPFIHLVTLTYCLLALGWIFLSDNLLALFADKDAILRASSWKGGLFVLATSVLLYLALRAVPPPSADGVATQLGRLTMGTTAGRRRGCVACLFALAITLATLGLRQSLDGLLDGRPLLILFILPVALSALLGGLWPGLLATLVATLGVALLFLAPSGALAVDSQAERLQLFFFVLTCAALSIIIELLRRTREGLEFNRRLLDGIVAGSEDAIFVKDRAGRYLLANKAAAAFVGRPLDELIGKRDAELFSPASAELIARHDAEVVASRKVRTCDEALESDQGRNLVFSISRGPLLDESGAVSGLFGIARDISERRRIELAQREAAAVFDSSYEGIMVLDGARQIVRVNPAFTRITGYSPAEALGQQPAWLAADTTSSDDTPWRSLQAQGFWSGEVCSRRKNGERYAQLLSLSQVRNQDGSVQHYVGLFSDISQLKNHQAELDRAAHYDPLTGLPNRRLLGDRLEQAIARAARSGKSLAVCQFDLDDFRQVNERHGHAAGDELLRRMAGNLRAVLRSDDTLAHLGGDGFALLLGDLDSAQDCAATLTALQAAIAAPVTIADSRLHTTASIGVTLYPQDTDDGDTLLRHADQAMFLAKEAGKNCYHLFDPESDRKAQGHRQQLERLRLALQRGEFVLHYQPKVDLGDGRLFGVEALIRWQDPQRGLIAPGEFLPYIGSVGSLERALGEWVLDTALAQLEQWLNSGLQIDMSVNISAHQLMHDDFADSLDRLLCRYPAIPRARLELEILETAAIADMPRAIVVMQRCARLGVRFALDDFGTGYSSLTYLRKLPVDTLKIDQSFVRDMLVDPDDRAIVDGVIRLAAAFNRHVIAEGVETLEHGQALQRLGCRLAQGYGIGRPMPAEQLPAWLHDWQQRAAWQRLAVS</sequence>
<evidence type="ECO:0000256" key="11">
    <source>
        <dbReference type="SAM" id="Phobius"/>
    </source>
</evidence>
<dbReference type="InterPro" id="IPR025201">
    <property type="entry name" value="KdpD_TM"/>
</dbReference>
<dbReference type="Pfam" id="PF00563">
    <property type="entry name" value="EAL"/>
    <property type="match status" value="1"/>
</dbReference>
<dbReference type="SMART" id="SM00086">
    <property type="entry name" value="PAC"/>
    <property type="match status" value="2"/>
</dbReference>
<dbReference type="InterPro" id="IPR001633">
    <property type="entry name" value="EAL_dom"/>
</dbReference>
<feature type="transmembrane region" description="Helical" evidence="11">
    <location>
        <begin position="47"/>
        <end position="64"/>
    </location>
</feature>
<dbReference type="SMART" id="SM00267">
    <property type="entry name" value="GGDEF"/>
    <property type="match status" value="1"/>
</dbReference>
<dbReference type="GO" id="GO:0005524">
    <property type="term" value="F:ATP binding"/>
    <property type="evidence" value="ECO:0007669"/>
    <property type="project" value="UniProtKB-KW"/>
</dbReference>
<dbReference type="SUPFAM" id="SSF55073">
    <property type="entry name" value="Nucleotide cyclase"/>
    <property type="match status" value="1"/>
</dbReference>
<dbReference type="InterPro" id="IPR035965">
    <property type="entry name" value="PAS-like_dom_sf"/>
</dbReference>
<keyword evidence="9" id="KW-0902">Two-component regulatory system</keyword>
<dbReference type="InterPro" id="IPR043128">
    <property type="entry name" value="Rev_trsase/Diguanyl_cyclase"/>
</dbReference>
<dbReference type="OrthoDB" id="9804951at2"/>
<dbReference type="GO" id="GO:0000160">
    <property type="term" value="P:phosphorelay signal transduction system"/>
    <property type="evidence" value="ECO:0007669"/>
    <property type="project" value="UniProtKB-KW"/>
</dbReference>
<dbReference type="PROSITE" id="PS50883">
    <property type="entry name" value="EAL"/>
    <property type="match status" value="1"/>
</dbReference>
<feature type="transmembrane region" description="Helical" evidence="11">
    <location>
        <begin position="148"/>
        <end position="167"/>
    </location>
</feature>
<dbReference type="Pfam" id="PF13426">
    <property type="entry name" value="PAS_9"/>
    <property type="match status" value="1"/>
</dbReference>
<feature type="domain" description="PAC" evidence="13">
    <location>
        <begin position="276"/>
        <end position="328"/>
    </location>
</feature>
<evidence type="ECO:0000256" key="7">
    <source>
        <dbReference type="ARBA" id="ARBA00022840"/>
    </source>
</evidence>
<feature type="transmembrane region" description="Helical" evidence="11">
    <location>
        <begin position="173"/>
        <end position="193"/>
    </location>
</feature>
<dbReference type="EMBL" id="FOXM01000019">
    <property type="protein sequence ID" value="SFQ40619.1"/>
    <property type="molecule type" value="Genomic_DNA"/>
</dbReference>
<keyword evidence="4 11" id="KW-0812">Transmembrane</keyword>
<dbReference type="Pfam" id="PF08448">
    <property type="entry name" value="PAS_4"/>
    <property type="match status" value="1"/>
</dbReference>
<feature type="domain" description="GGDEF" evidence="15">
    <location>
        <begin position="480"/>
        <end position="613"/>
    </location>
</feature>
<evidence type="ECO:0000256" key="3">
    <source>
        <dbReference type="ARBA" id="ARBA00022679"/>
    </source>
</evidence>
<feature type="transmembrane region" description="Helical" evidence="11">
    <location>
        <begin position="122"/>
        <end position="141"/>
    </location>
</feature>
<feature type="transmembrane region" description="Helical" evidence="11">
    <location>
        <begin position="93"/>
        <end position="110"/>
    </location>
</feature>
<dbReference type="InterPro" id="IPR038318">
    <property type="entry name" value="KdpD_sf"/>
</dbReference>
<keyword evidence="8 11" id="KW-1133">Transmembrane helix</keyword>
<evidence type="ECO:0000259" key="15">
    <source>
        <dbReference type="PROSITE" id="PS50887"/>
    </source>
</evidence>
<proteinExistence type="predicted"/>
<dbReference type="InterPro" id="IPR029787">
    <property type="entry name" value="Nucleotide_cyclase"/>
</dbReference>
<dbReference type="InterPro" id="IPR013656">
    <property type="entry name" value="PAS_4"/>
</dbReference>
<dbReference type="InterPro" id="IPR035919">
    <property type="entry name" value="EAL_sf"/>
</dbReference>
<feature type="domain" description="PAS" evidence="12">
    <location>
        <begin position="203"/>
        <end position="273"/>
    </location>
</feature>
<dbReference type="Pfam" id="PF13493">
    <property type="entry name" value="DUF4118"/>
    <property type="match status" value="1"/>
</dbReference>
<dbReference type="RefSeq" id="WP_092434577.1">
    <property type="nucleotide sequence ID" value="NZ_FOXM01000019.1"/>
</dbReference>
<dbReference type="Gene3D" id="3.30.70.270">
    <property type="match status" value="1"/>
</dbReference>
<dbReference type="NCBIfam" id="TIGR00254">
    <property type="entry name" value="GGDEF"/>
    <property type="match status" value="1"/>
</dbReference>
<dbReference type="SUPFAM" id="SSF55785">
    <property type="entry name" value="PYP-like sensor domain (PAS domain)"/>
    <property type="match status" value="2"/>
</dbReference>
<dbReference type="CDD" id="cd01949">
    <property type="entry name" value="GGDEF"/>
    <property type="match status" value="1"/>
</dbReference>
<keyword evidence="17" id="KW-1185">Reference proteome</keyword>
<gene>
    <name evidence="16" type="ORF">SAMN05216229_11978</name>
</gene>
<evidence type="ECO:0000256" key="1">
    <source>
        <dbReference type="ARBA" id="ARBA00004141"/>
    </source>
</evidence>
<dbReference type="PANTHER" id="PTHR44757">
    <property type="entry name" value="DIGUANYLATE CYCLASE DGCP"/>
    <property type="match status" value="1"/>
</dbReference>
<accession>A0A1I5Y8U6</accession>
<dbReference type="PROSITE" id="PS50113">
    <property type="entry name" value="PAC"/>
    <property type="match status" value="2"/>
</dbReference>
<dbReference type="InterPro" id="IPR052155">
    <property type="entry name" value="Biofilm_reg_signaling"/>
</dbReference>
<dbReference type="InterPro" id="IPR000014">
    <property type="entry name" value="PAS"/>
</dbReference>
<dbReference type="InterPro" id="IPR000160">
    <property type="entry name" value="GGDEF_dom"/>
</dbReference>
<dbReference type="SUPFAM" id="SSF141868">
    <property type="entry name" value="EAL domain-like"/>
    <property type="match status" value="1"/>
</dbReference>
<keyword evidence="5" id="KW-0547">Nucleotide-binding</keyword>
<dbReference type="CDD" id="cd01948">
    <property type="entry name" value="EAL"/>
    <property type="match status" value="1"/>
</dbReference>
<name>A0A1I5Y8U6_9GAMM</name>
<dbReference type="SMART" id="SM00091">
    <property type="entry name" value="PAS"/>
    <property type="match status" value="2"/>
</dbReference>
<dbReference type="GO" id="GO:0016020">
    <property type="term" value="C:membrane"/>
    <property type="evidence" value="ECO:0007669"/>
    <property type="project" value="UniProtKB-SubCell"/>
</dbReference>
<dbReference type="InterPro" id="IPR000700">
    <property type="entry name" value="PAS-assoc_C"/>
</dbReference>
<keyword evidence="3" id="KW-0808">Transferase</keyword>
<dbReference type="PROSITE" id="PS50112">
    <property type="entry name" value="PAS"/>
    <property type="match status" value="2"/>
</dbReference>
<evidence type="ECO:0000256" key="10">
    <source>
        <dbReference type="ARBA" id="ARBA00023136"/>
    </source>
</evidence>
<evidence type="ECO:0000256" key="4">
    <source>
        <dbReference type="ARBA" id="ARBA00022692"/>
    </source>
</evidence>
<dbReference type="GO" id="GO:0016301">
    <property type="term" value="F:kinase activity"/>
    <property type="evidence" value="ECO:0007669"/>
    <property type="project" value="UniProtKB-KW"/>
</dbReference>
<protein>
    <submittedName>
        <fullName evidence="16">PAS domain S-box-containing protein/diguanylate cyclase (GGDEF) domain-containing protein</fullName>
    </submittedName>
</protein>
<evidence type="ECO:0000313" key="16">
    <source>
        <dbReference type="EMBL" id="SFQ40619.1"/>
    </source>
</evidence>
<evidence type="ECO:0000256" key="8">
    <source>
        <dbReference type="ARBA" id="ARBA00022989"/>
    </source>
</evidence>